<keyword evidence="14" id="KW-1185">Reference proteome</keyword>
<dbReference type="Pfam" id="PF00644">
    <property type="entry name" value="PARP"/>
    <property type="match status" value="1"/>
</dbReference>
<evidence type="ECO:0000256" key="9">
    <source>
        <dbReference type="SAM" id="MobiDB-lite"/>
    </source>
</evidence>
<gene>
    <name evidence="13" type="ORF">PGLA1383_LOCUS24101</name>
</gene>
<feature type="domain" description="Dynein regulatory complex subunit 7 MORN" evidence="12">
    <location>
        <begin position="676"/>
        <end position="891"/>
    </location>
</feature>
<dbReference type="PANTHER" id="PTHR35249">
    <property type="entry name" value="DYNEIN REGULATORY COMPLEX SUBUNIT 7"/>
    <property type="match status" value="1"/>
</dbReference>
<dbReference type="EMBL" id="CAJNNV010018659">
    <property type="protein sequence ID" value="CAE8606109.1"/>
    <property type="molecule type" value="Genomic_DNA"/>
</dbReference>
<feature type="region of interest" description="Disordered" evidence="9">
    <location>
        <begin position="167"/>
        <end position="203"/>
    </location>
</feature>
<comment type="subcellular location">
    <subcellularLocation>
        <location evidence="1">Cell projection</location>
        <location evidence="1">Cilium</location>
        <location evidence="1">Flagellum</location>
    </subcellularLocation>
    <subcellularLocation>
        <location evidence="2">Cytoplasm</location>
        <location evidence="2">Cytoskeleton</location>
        <location evidence="2">Cilium axoneme</location>
    </subcellularLocation>
</comment>
<comment type="similarity">
    <text evidence="3">Belongs to the DRC7 family.</text>
</comment>
<keyword evidence="4" id="KW-0282">Flagellum</keyword>
<dbReference type="InterPro" id="IPR038765">
    <property type="entry name" value="Papain-like_cys_pep_sf"/>
</dbReference>
<dbReference type="Proteomes" id="UP000654075">
    <property type="component" value="Unassembled WGS sequence"/>
</dbReference>
<evidence type="ECO:0000256" key="2">
    <source>
        <dbReference type="ARBA" id="ARBA00004430"/>
    </source>
</evidence>
<dbReference type="Pfam" id="PF02825">
    <property type="entry name" value="WWE"/>
    <property type="match status" value="1"/>
</dbReference>
<accession>A0A813F064</accession>
<dbReference type="SUPFAM" id="SSF117839">
    <property type="entry name" value="WWE domain"/>
    <property type="match status" value="1"/>
</dbReference>
<evidence type="ECO:0000256" key="7">
    <source>
        <dbReference type="ARBA" id="ARBA00023273"/>
    </source>
</evidence>
<evidence type="ECO:0000256" key="3">
    <source>
        <dbReference type="ARBA" id="ARBA00010738"/>
    </source>
</evidence>
<evidence type="ECO:0000313" key="13">
    <source>
        <dbReference type="EMBL" id="CAE8606109.1"/>
    </source>
</evidence>
<keyword evidence="7" id="KW-0966">Cell projection</keyword>
<feature type="compositionally biased region" description="Basic and acidic residues" evidence="9">
    <location>
        <begin position="1180"/>
        <end position="1196"/>
    </location>
</feature>
<evidence type="ECO:0000313" key="14">
    <source>
        <dbReference type="Proteomes" id="UP000654075"/>
    </source>
</evidence>
<organism evidence="13 14">
    <name type="scientific">Polarella glacialis</name>
    <name type="common">Dinoflagellate</name>
    <dbReference type="NCBI Taxonomy" id="89957"/>
    <lineage>
        <taxon>Eukaryota</taxon>
        <taxon>Sar</taxon>
        <taxon>Alveolata</taxon>
        <taxon>Dinophyceae</taxon>
        <taxon>Suessiales</taxon>
        <taxon>Suessiaceae</taxon>
        <taxon>Polarella</taxon>
    </lineage>
</organism>
<dbReference type="SUPFAM" id="SSF51316">
    <property type="entry name" value="Mss4-like"/>
    <property type="match status" value="1"/>
</dbReference>
<feature type="compositionally biased region" description="Low complexity" evidence="9">
    <location>
        <begin position="1198"/>
        <end position="1208"/>
    </location>
</feature>
<keyword evidence="5 8" id="KW-0175">Coiled coil</keyword>
<dbReference type="Gene3D" id="3.30.720.50">
    <property type="match status" value="1"/>
</dbReference>
<feature type="coiled-coil region" evidence="8">
    <location>
        <begin position="1407"/>
        <end position="1441"/>
    </location>
</feature>
<dbReference type="GO" id="GO:0003950">
    <property type="term" value="F:NAD+ poly-ADP-ribosyltransferase activity"/>
    <property type="evidence" value="ECO:0007669"/>
    <property type="project" value="InterPro"/>
</dbReference>
<dbReference type="Gene3D" id="3.90.228.10">
    <property type="match status" value="1"/>
</dbReference>
<evidence type="ECO:0008006" key="15">
    <source>
        <dbReference type="Google" id="ProtNLM"/>
    </source>
</evidence>
<evidence type="ECO:0000256" key="8">
    <source>
        <dbReference type="SAM" id="Coils"/>
    </source>
</evidence>
<dbReference type="InterPro" id="IPR012317">
    <property type="entry name" value="Poly(ADP-ribose)pol_cat_dom"/>
</dbReference>
<dbReference type="GO" id="GO:0005930">
    <property type="term" value="C:axoneme"/>
    <property type="evidence" value="ECO:0007669"/>
    <property type="project" value="UniProtKB-SubCell"/>
</dbReference>
<dbReference type="InterPro" id="IPR004170">
    <property type="entry name" value="WWE_dom"/>
</dbReference>
<feature type="domain" description="WWE" evidence="11">
    <location>
        <begin position="1048"/>
        <end position="1089"/>
    </location>
</feature>
<dbReference type="InterPro" id="IPR011057">
    <property type="entry name" value="Mss4-like_sf"/>
</dbReference>
<evidence type="ECO:0000256" key="6">
    <source>
        <dbReference type="ARBA" id="ARBA00023069"/>
    </source>
</evidence>
<feature type="compositionally biased region" description="Polar residues" evidence="9">
    <location>
        <begin position="919"/>
        <end position="936"/>
    </location>
</feature>
<reference evidence="13" key="1">
    <citation type="submission" date="2021-02" db="EMBL/GenBank/DDBJ databases">
        <authorList>
            <person name="Dougan E. K."/>
            <person name="Rhodes N."/>
            <person name="Thang M."/>
            <person name="Chan C."/>
        </authorList>
    </citation>
    <scope>NUCLEOTIDE SEQUENCE</scope>
</reference>
<feature type="domain" description="PARP catalytic" evidence="10">
    <location>
        <begin position="1621"/>
        <end position="1693"/>
    </location>
</feature>
<dbReference type="GO" id="GO:0031514">
    <property type="term" value="C:motile cilium"/>
    <property type="evidence" value="ECO:0007669"/>
    <property type="project" value="UniProtKB-SubCell"/>
</dbReference>
<feature type="non-terminal residue" evidence="13">
    <location>
        <position position="1"/>
    </location>
</feature>
<dbReference type="SUPFAM" id="SSF54001">
    <property type="entry name" value="Cysteine proteinases"/>
    <property type="match status" value="1"/>
</dbReference>
<dbReference type="InterPro" id="IPR056291">
    <property type="entry name" value="MORN_DRC7"/>
</dbReference>
<sequence>PKEELLLEHVREFEEQFVQVYGNRFLFLCPPNEYGIPKFLPTTIRPTHLPYQELYEFKPCAQFLADFFSYDELNPPDRYPTVIPAPASVLTWCAGDCFDLSMALSSLLIGVGYDAYCVSGFAPRFITTRNEARSACPQLEWDNEEKKEDVQAEDDEFVIPKKPPLRSEYQEAKRKAEDADNERMQEEEMKSDSEDDPSSEEDEFENRRIHCWVLIRKGSREVNEDIYIEPTTGRIYEVGRCPYLKLDLIWNHKNLWVNMQVCSASQVQLDLYNSRYFEYVMLDPESTGHENGANPDDEAGGAIAAGTAGEGDEENGLGQAAQILDMSLTYRVQGAPFEAGDAWKSPVPARDRKDGCVCISSVTSRGTSPIRVDAYLACNAKRNLARLEKASLVEVFVPETPNHESPDLGNSSWAIAMAATAIMTGFSAAGRRIRNGGRLQVVRSAAPGRRELASSIAGMLSAAGTFVASPSGAGAFSFGRPTMEPNASGFPVIGSEDIMRAKEHGTSPQAVQQKLRWNVDRANADRISFFNRDYAEQAGSWRSTNFLKEVDKAAGVETTFYDSVTGKPLFIAPRGRSFEAFQKESNYHGWPSFRDEEVVWANVRCLPDGETVSVDGTHLGHNIPDDKNRYCINLVCIAGFPAGGTACDFLALALEAIFWHSSHFYFLKDDFATCYQGEKTIFYHKCKVEQYAPYTQDDGLVQRITLYKDVRRQIPLEIRERFRHRRDKLYERKRRPMQNENVERFLPGRPSTSTSAAGGALKEFREVSAVSRELIFYNSRLDGLVRCVELIGRKMFEHFEDRDDRLAYHSVTLDPSLGTARGGQKSKDTYPVESMGEVPIRKMTQKFARNTETPPDEDIHKICYFISKGEIRVDYHREPGQLTYRSCTYINEDGNLRRLPRSLPQPTQAQVQKLLQMQANSQPTGTRSHQRTQQELTSRRKDEISIRGMRSVQAGKKRDLTIPGSRDDVLEPSVYDLARESARVEGLREGAEEEKQEEQASKVDILKPYLVDFKNKDTGFVQLDSLQAELVAKKCTTDRSGVEVAGCHVYQQWQNGPGSSKVSIRSGKYKYEVDFQQMIQQNQQTFKSRGLDRRHSRNLQELSNRLAEKDQTIHQLQRCAEELERHGEEHQRLQAQLRVQSGEQLQRAQADATRLSGLRSQLAGKEKELETAEREMHLAARRQGAEEQRATQERRQLAQKVATRSAAAGGKGRSGRSTSAYQDWLQQGMPDRECMISDRYKVNFIGNRQQNIKSGGSRDIRLVQLNIDDEANELNAGASLVELQASVAVEQRSTSESVSLLEKKLSEKDSVLVEARLLAKQHAAKDELQREMELAQKRLKDVAHRQMEDKLKSSEAQRAEAADQMSIKQRHLAAAEAELIQRQAAWEECGAELSKLKQHQETILEQNKGLVEEGKAAKKTMQQAEAKLRQLLKLREEKVSDFEAQAARSKRVALNALVAQASAAHQRYLLRVLPPRGDAILRKTGTPQDLVDPEAKAMLGRSQEARTSLTGISSGVLSLLTDVPDAKDYVPSDSMLEKGSADFIFLEAIFQGSVVGQRLHYDSEEWCEPPLLDIESISIVPFPPKLLNLYSNQRERISKHYVAELSSPMEFALRPSIGTKNVNEVLFHGCPWAAVESIGTTGFNWKFRGENNGAMFGQGTYFASHASKCDLYAEKDPDGKRCVFLARVMLGQSLPRWRKCPEVKTVGEKYDSMCGIPRNLDGSVDFPEVVIFQNSQALPCFKFVYSHQAGCACNLCRRPP</sequence>
<feature type="coiled-coil region" evidence="8">
    <location>
        <begin position="1318"/>
        <end position="1378"/>
    </location>
</feature>
<feature type="compositionally biased region" description="Acidic residues" evidence="9">
    <location>
        <begin position="193"/>
        <end position="203"/>
    </location>
</feature>
<feature type="region of interest" description="Disordered" evidence="9">
    <location>
        <begin position="1180"/>
        <end position="1219"/>
    </location>
</feature>
<evidence type="ECO:0000259" key="11">
    <source>
        <dbReference type="Pfam" id="PF02825"/>
    </source>
</evidence>
<dbReference type="SUPFAM" id="SSF56399">
    <property type="entry name" value="ADP-ribosylation"/>
    <property type="match status" value="1"/>
</dbReference>
<dbReference type="OrthoDB" id="10262874at2759"/>
<evidence type="ECO:0000256" key="4">
    <source>
        <dbReference type="ARBA" id="ARBA00022846"/>
    </source>
</evidence>
<evidence type="ECO:0000259" key="12">
    <source>
        <dbReference type="Pfam" id="PF24667"/>
    </source>
</evidence>
<dbReference type="InterPro" id="IPR033551">
    <property type="entry name" value="DRC7/lobo"/>
</dbReference>
<evidence type="ECO:0000256" key="5">
    <source>
        <dbReference type="ARBA" id="ARBA00023054"/>
    </source>
</evidence>
<protein>
    <recommendedName>
        <fullName evidence="15">Poly [ADP-ribose] polymerase</fullName>
    </recommendedName>
</protein>
<name>A0A813F064_POLGL</name>
<comment type="caution">
    <text evidence="13">The sequence shown here is derived from an EMBL/GenBank/DDBJ whole genome shotgun (WGS) entry which is preliminary data.</text>
</comment>
<evidence type="ECO:0000256" key="1">
    <source>
        <dbReference type="ARBA" id="ARBA00004230"/>
    </source>
</evidence>
<evidence type="ECO:0000259" key="10">
    <source>
        <dbReference type="Pfam" id="PF00644"/>
    </source>
</evidence>
<keyword evidence="6" id="KW-0969">Cilium</keyword>
<proteinExistence type="inferred from homology"/>
<dbReference type="PANTHER" id="PTHR35249:SF2">
    <property type="entry name" value="DYNEIN REGULATORY COMPLEX SUBUNIT 7"/>
    <property type="match status" value="1"/>
</dbReference>
<dbReference type="InterPro" id="IPR037197">
    <property type="entry name" value="WWE_dom_sf"/>
</dbReference>
<feature type="compositionally biased region" description="Basic and acidic residues" evidence="9">
    <location>
        <begin position="168"/>
        <end position="192"/>
    </location>
</feature>
<dbReference type="Pfam" id="PF24667">
    <property type="entry name" value="MORN_DRC7"/>
    <property type="match status" value="1"/>
</dbReference>
<feature type="region of interest" description="Disordered" evidence="9">
    <location>
        <begin position="919"/>
        <end position="955"/>
    </location>
</feature>
<dbReference type="GO" id="GO:0048870">
    <property type="term" value="P:cell motility"/>
    <property type="evidence" value="ECO:0007669"/>
    <property type="project" value="TreeGrafter"/>
</dbReference>